<name>A0AAD8UZF8_9PEZI</name>
<dbReference type="Proteomes" id="UP001230504">
    <property type="component" value="Unassembled WGS sequence"/>
</dbReference>
<evidence type="ECO:0000313" key="1">
    <source>
        <dbReference type="EMBL" id="KAK1573118.1"/>
    </source>
</evidence>
<dbReference type="GeneID" id="85443274"/>
<protein>
    <submittedName>
        <fullName evidence="1">Uncharacterized protein</fullName>
    </submittedName>
</protein>
<gene>
    <name evidence="1" type="ORF">LY79DRAFT_569127</name>
</gene>
<reference evidence="1" key="1">
    <citation type="submission" date="2021-06" db="EMBL/GenBank/DDBJ databases">
        <title>Comparative genomics, transcriptomics and evolutionary studies reveal genomic signatures of adaptation to plant cell wall in hemibiotrophic fungi.</title>
        <authorList>
            <consortium name="DOE Joint Genome Institute"/>
            <person name="Baroncelli R."/>
            <person name="Diaz J.F."/>
            <person name="Benocci T."/>
            <person name="Peng M."/>
            <person name="Battaglia E."/>
            <person name="Haridas S."/>
            <person name="Andreopoulos W."/>
            <person name="Labutti K."/>
            <person name="Pangilinan J."/>
            <person name="Floch G.L."/>
            <person name="Makela M.R."/>
            <person name="Henrissat B."/>
            <person name="Grigoriev I.V."/>
            <person name="Crouch J.A."/>
            <person name="De Vries R.P."/>
            <person name="Sukno S.A."/>
            <person name="Thon M.R."/>
        </authorList>
    </citation>
    <scope>NUCLEOTIDE SEQUENCE</scope>
    <source>
        <strain evidence="1">CBS 125086</strain>
    </source>
</reference>
<keyword evidence="2" id="KW-1185">Reference proteome</keyword>
<proteinExistence type="predicted"/>
<organism evidence="1 2">
    <name type="scientific">Colletotrichum navitas</name>
    <dbReference type="NCBI Taxonomy" id="681940"/>
    <lineage>
        <taxon>Eukaryota</taxon>
        <taxon>Fungi</taxon>
        <taxon>Dikarya</taxon>
        <taxon>Ascomycota</taxon>
        <taxon>Pezizomycotina</taxon>
        <taxon>Sordariomycetes</taxon>
        <taxon>Hypocreomycetidae</taxon>
        <taxon>Glomerellales</taxon>
        <taxon>Glomerellaceae</taxon>
        <taxon>Colletotrichum</taxon>
        <taxon>Colletotrichum graminicola species complex</taxon>
    </lineage>
</organism>
<dbReference type="AlphaFoldDB" id="A0AAD8UZF8"/>
<comment type="caution">
    <text evidence="1">The sequence shown here is derived from an EMBL/GenBank/DDBJ whole genome shotgun (WGS) entry which is preliminary data.</text>
</comment>
<accession>A0AAD8UZF8</accession>
<sequence>MSWGRSRVYLGVETSVAGSRVQTDRQCLFGVVYSVLCRSKGLVRSAWSSDGGGEVRMGSKDDGRDGVCWTKRERRRTAGFWTRFGGCETRRRKRVVEGPTRLLWGGWIDSLGA</sequence>
<dbReference type="EMBL" id="JAHLJV010000098">
    <property type="protein sequence ID" value="KAK1573118.1"/>
    <property type="molecule type" value="Genomic_DNA"/>
</dbReference>
<evidence type="ECO:0000313" key="2">
    <source>
        <dbReference type="Proteomes" id="UP001230504"/>
    </source>
</evidence>
<dbReference type="RefSeq" id="XP_060408781.1">
    <property type="nucleotide sequence ID" value="XM_060559034.1"/>
</dbReference>